<gene>
    <name evidence="2" type="ORF">EPI11_11525</name>
</gene>
<keyword evidence="3" id="KW-1185">Reference proteome</keyword>
<proteinExistence type="predicted"/>
<dbReference type="Proteomes" id="UP000287527">
    <property type="component" value="Unassembled WGS sequence"/>
</dbReference>
<dbReference type="RefSeq" id="WP_128390127.1">
    <property type="nucleotide sequence ID" value="NZ_SBII01000008.1"/>
</dbReference>
<evidence type="ECO:0000313" key="3">
    <source>
        <dbReference type="Proteomes" id="UP000287527"/>
    </source>
</evidence>
<feature type="signal peptide" evidence="1">
    <location>
        <begin position="1"/>
        <end position="28"/>
    </location>
</feature>
<dbReference type="AlphaFoldDB" id="A0A444H8N5"/>
<dbReference type="OrthoDB" id="680361at2"/>
<name>A0A444H8N5_9FLAO</name>
<accession>A0A444H8N5</accession>
<evidence type="ECO:0000256" key="1">
    <source>
        <dbReference type="SAM" id="SignalP"/>
    </source>
</evidence>
<comment type="caution">
    <text evidence="2">The sequence shown here is derived from an EMBL/GenBank/DDBJ whole genome shotgun (WGS) entry which is preliminary data.</text>
</comment>
<evidence type="ECO:0000313" key="2">
    <source>
        <dbReference type="EMBL" id="RWW99576.1"/>
    </source>
</evidence>
<protein>
    <submittedName>
        <fullName evidence="2">Uncharacterized protein</fullName>
    </submittedName>
</protein>
<reference evidence="2 3" key="1">
    <citation type="submission" date="2019-01" db="EMBL/GenBank/DDBJ databases">
        <title>Flavobacterium sp. nov.,isolated from freshwater.</title>
        <authorList>
            <person name="Zhang R."/>
            <person name="Du Z.-J."/>
        </authorList>
    </citation>
    <scope>NUCLEOTIDE SEQUENCE [LARGE SCALE GENOMIC DNA]</scope>
    <source>
        <strain evidence="2 3">1E403</strain>
    </source>
</reference>
<keyword evidence="1" id="KW-0732">Signal</keyword>
<feature type="chain" id="PRO_5019357283" evidence="1">
    <location>
        <begin position="29"/>
        <end position="123"/>
    </location>
</feature>
<sequence>MFKAVTSMVKGIVGAIALLLVTTTAAMAQDKLAEGAKTVTTEMKTQLVLNDGQYSQVLDVNRAYLKKVKENNESGASSVAKAKKMQALNEEKDTKLKSVLTEVQYKKYAAGRAENIKKLKAFL</sequence>
<dbReference type="EMBL" id="SBII01000008">
    <property type="protein sequence ID" value="RWW99576.1"/>
    <property type="molecule type" value="Genomic_DNA"/>
</dbReference>
<organism evidence="2 3">
    <name type="scientific">Flavobacterium cerinum</name>
    <dbReference type="NCBI Taxonomy" id="2502784"/>
    <lineage>
        <taxon>Bacteria</taxon>
        <taxon>Pseudomonadati</taxon>
        <taxon>Bacteroidota</taxon>
        <taxon>Flavobacteriia</taxon>
        <taxon>Flavobacteriales</taxon>
        <taxon>Flavobacteriaceae</taxon>
        <taxon>Flavobacterium</taxon>
    </lineage>
</organism>